<gene>
    <name evidence="2" type="ORF">DERYTH_LOCUS20296</name>
</gene>
<comment type="caution">
    <text evidence="2">The sequence shown here is derived from an EMBL/GenBank/DDBJ whole genome shotgun (WGS) entry which is preliminary data.</text>
</comment>
<feature type="non-terminal residue" evidence="2">
    <location>
        <position position="71"/>
    </location>
</feature>
<keyword evidence="3" id="KW-1185">Reference proteome</keyword>
<feature type="region of interest" description="Disordered" evidence="1">
    <location>
        <begin position="48"/>
        <end position="71"/>
    </location>
</feature>
<dbReference type="AlphaFoldDB" id="A0A9N9NYI3"/>
<dbReference type="Proteomes" id="UP000789405">
    <property type="component" value="Unassembled WGS sequence"/>
</dbReference>
<evidence type="ECO:0000313" key="3">
    <source>
        <dbReference type="Proteomes" id="UP000789405"/>
    </source>
</evidence>
<dbReference type="OrthoDB" id="2434806at2759"/>
<proteinExistence type="predicted"/>
<evidence type="ECO:0000313" key="2">
    <source>
        <dbReference type="EMBL" id="CAG8785418.1"/>
    </source>
</evidence>
<dbReference type="EMBL" id="CAJVPY010023677">
    <property type="protein sequence ID" value="CAG8785418.1"/>
    <property type="molecule type" value="Genomic_DNA"/>
</dbReference>
<reference evidence="2" key="1">
    <citation type="submission" date="2021-06" db="EMBL/GenBank/DDBJ databases">
        <authorList>
            <person name="Kallberg Y."/>
            <person name="Tangrot J."/>
            <person name="Rosling A."/>
        </authorList>
    </citation>
    <scope>NUCLEOTIDE SEQUENCE</scope>
    <source>
        <strain evidence="2">MA453B</strain>
    </source>
</reference>
<feature type="region of interest" description="Disordered" evidence="1">
    <location>
        <begin position="1"/>
        <end position="25"/>
    </location>
</feature>
<feature type="compositionally biased region" description="Basic and acidic residues" evidence="1">
    <location>
        <begin position="58"/>
        <end position="71"/>
    </location>
</feature>
<name>A0A9N9NYI3_9GLOM</name>
<protein>
    <submittedName>
        <fullName evidence="2">4485_t:CDS:1</fullName>
    </submittedName>
</protein>
<accession>A0A9N9NYI3</accession>
<sequence length="71" mass="8119">MDSKRISSFKAASGFNPNLTKPFRQPLHKTTKMNLPLHINAIKRNPTIGGRQNIYKASRKDEKENYSEDTS</sequence>
<organism evidence="2 3">
    <name type="scientific">Dentiscutata erythropus</name>
    <dbReference type="NCBI Taxonomy" id="1348616"/>
    <lineage>
        <taxon>Eukaryota</taxon>
        <taxon>Fungi</taxon>
        <taxon>Fungi incertae sedis</taxon>
        <taxon>Mucoromycota</taxon>
        <taxon>Glomeromycotina</taxon>
        <taxon>Glomeromycetes</taxon>
        <taxon>Diversisporales</taxon>
        <taxon>Gigasporaceae</taxon>
        <taxon>Dentiscutata</taxon>
    </lineage>
</organism>
<evidence type="ECO:0000256" key="1">
    <source>
        <dbReference type="SAM" id="MobiDB-lite"/>
    </source>
</evidence>